<evidence type="ECO:0000256" key="1">
    <source>
        <dbReference type="SAM" id="MobiDB-lite"/>
    </source>
</evidence>
<comment type="caution">
    <text evidence="3">The sequence shown here is derived from an EMBL/GenBank/DDBJ whole genome shotgun (WGS) entry which is preliminary data.</text>
</comment>
<dbReference type="OrthoDB" id="2427433at2759"/>
<sequence>ILDALSLMSGFYALVFGIYVCLFGASPILPWGMCQSWCLRKQVKDSLAKKYPKYIPLIDPVDATVEVRQRIAYLEDFLKDYVVEVDVLEETEETDEALTAAEKDELATGSRQSLAPVSEE</sequence>
<feature type="region of interest" description="Disordered" evidence="1">
    <location>
        <begin position="100"/>
        <end position="120"/>
    </location>
</feature>
<protein>
    <submittedName>
        <fullName evidence="3">4600_t:CDS:1</fullName>
    </submittedName>
</protein>
<feature type="compositionally biased region" description="Polar residues" evidence="1">
    <location>
        <begin position="109"/>
        <end position="120"/>
    </location>
</feature>
<feature type="transmembrane region" description="Helical" evidence="2">
    <location>
        <begin position="12"/>
        <end position="34"/>
    </location>
</feature>
<name>A0A9N8ZLG5_9GLOM</name>
<dbReference type="EMBL" id="CAJVPJ010000237">
    <property type="protein sequence ID" value="CAG8499867.1"/>
    <property type="molecule type" value="Genomic_DNA"/>
</dbReference>
<keyword evidence="2" id="KW-1133">Transmembrane helix</keyword>
<keyword evidence="2" id="KW-0812">Transmembrane</keyword>
<keyword evidence="2" id="KW-0472">Membrane</keyword>
<reference evidence="3" key="1">
    <citation type="submission" date="2021-06" db="EMBL/GenBank/DDBJ databases">
        <authorList>
            <person name="Kallberg Y."/>
            <person name="Tangrot J."/>
            <person name="Rosling A."/>
        </authorList>
    </citation>
    <scope>NUCLEOTIDE SEQUENCE</scope>
    <source>
        <strain evidence="3">IA702</strain>
    </source>
</reference>
<evidence type="ECO:0000256" key="2">
    <source>
        <dbReference type="SAM" id="Phobius"/>
    </source>
</evidence>
<feature type="non-terminal residue" evidence="3">
    <location>
        <position position="120"/>
    </location>
</feature>
<organism evidence="3 4">
    <name type="scientific">Paraglomus occultum</name>
    <dbReference type="NCBI Taxonomy" id="144539"/>
    <lineage>
        <taxon>Eukaryota</taxon>
        <taxon>Fungi</taxon>
        <taxon>Fungi incertae sedis</taxon>
        <taxon>Mucoromycota</taxon>
        <taxon>Glomeromycotina</taxon>
        <taxon>Glomeromycetes</taxon>
        <taxon>Paraglomerales</taxon>
        <taxon>Paraglomeraceae</taxon>
        <taxon>Paraglomus</taxon>
    </lineage>
</organism>
<evidence type="ECO:0000313" key="3">
    <source>
        <dbReference type="EMBL" id="CAG8499867.1"/>
    </source>
</evidence>
<gene>
    <name evidence="3" type="ORF">POCULU_LOCUS2515</name>
</gene>
<evidence type="ECO:0000313" key="4">
    <source>
        <dbReference type="Proteomes" id="UP000789572"/>
    </source>
</evidence>
<proteinExistence type="predicted"/>
<accession>A0A9N8ZLG5</accession>
<dbReference type="AlphaFoldDB" id="A0A9N8ZLG5"/>
<keyword evidence="4" id="KW-1185">Reference proteome</keyword>
<dbReference type="Proteomes" id="UP000789572">
    <property type="component" value="Unassembled WGS sequence"/>
</dbReference>